<reference evidence="3" key="1">
    <citation type="submission" date="2022-11" db="UniProtKB">
        <authorList>
            <consortium name="WormBaseParasite"/>
        </authorList>
    </citation>
    <scope>IDENTIFICATION</scope>
</reference>
<dbReference type="AlphaFoldDB" id="A0A914EP40"/>
<organism evidence="2 3">
    <name type="scientific">Acrobeloides nanus</name>
    <dbReference type="NCBI Taxonomy" id="290746"/>
    <lineage>
        <taxon>Eukaryota</taxon>
        <taxon>Metazoa</taxon>
        <taxon>Ecdysozoa</taxon>
        <taxon>Nematoda</taxon>
        <taxon>Chromadorea</taxon>
        <taxon>Rhabditida</taxon>
        <taxon>Tylenchina</taxon>
        <taxon>Cephalobomorpha</taxon>
        <taxon>Cephaloboidea</taxon>
        <taxon>Cephalobidae</taxon>
        <taxon>Acrobeloides</taxon>
    </lineage>
</organism>
<feature type="region of interest" description="Disordered" evidence="1">
    <location>
        <begin position="135"/>
        <end position="344"/>
    </location>
</feature>
<feature type="compositionally biased region" description="Low complexity" evidence="1">
    <location>
        <begin position="537"/>
        <end position="546"/>
    </location>
</feature>
<evidence type="ECO:0000313" key="3">
    <source>
        <dbReference type="WBParaSite" id="ACRNAN_scaffold999.g7942.t1"/>
    </source>
</evidence>
<feature type="compositionally biased region" description="Polar residues" evidence="1">
    <location>
        <begin position="493"/>
        <end position="507"/>
    </location>
</feature>
<feature type="compositionally biased region" description="Basic and acidic residues" evidence="1">
    <location>
        <begin position="548"/>
        <end position="558"/>
    </location>
</feature>
<feature type="compositionally biased region" description="Basic and acidic residues" evidence="1">
    <location>
        <begin position="306"/>
        <end position="320"/>
    </location>
</feature>
<dbReference type="Proteomes" id="UP000887540">
    <property type="component" value="Unplaced"/>
</dbReference>
<proteinExistence type="predicted"/>
<dbReference type="WBParaSite" id="ACRNAN_scaffold999.g7942.t1">
    <property type="protein sequence ID" value="ACRNAN_scaffold999.g7942.t1"/>
    <property type="gene ID" value="ACRNAN_scaffold999.g7942"/>
</dbReference>
<name>A0A914EP40_9BILA</name>
<protein>
    <submittedName>
        <fullName evidence="3">Uncharacterized protein</fullName>
    </submittedName>
</protein>
<sequence length="558" mass="60600">MSSPDQSPAINSIGPSVPTLLPVLGGLTASGLPLIQNLSCACIKDKKCEEREEKEEERLLILFGGLTADGLPLVQNLVHSRAPLLSPTNVILTVIQQEESNKVNEEVLQEVSTKEGESVPQEVSTKEEAVLLEASTEEGEPVLQEVSTKEGEPVLQEVSTKEGESVLPEVSTKEGESVLLEAPTKEGESVLQEASTEEGESVLPEVSAKEGESVLQEVSTKEGESVLQEVPTTEGESVLQEAPTKEGEPVLQEVSTKEEESVLPEVSAKGESVLPETESTEQNQPGAPELSNTSIEKSIAPVVDSVEQKVEEAKEPHELVEPAPLETPVVQEHTETVPAQQKLDKTRLEKLEQLENDLKQAFLPTQDVPTTNNQPLQTSRLSDEAFLANFLRQLAHFKMTDEEKYVDVVERLRQLEDELKISSSGLPPDPEFSELVGRILKSDYPNADLQIIVNSSRKTTTTKSFYETETPGMVGLNGDQIRELQVKLMGNISSPENAANQPDTTVPSDAVQRREVAEEGYAAPDGSEVVSKKMTRVVTTSQSTVSGLDEHPEAARGK</sequence>
<feature type="region of interest" description="Disordered" evidence="1">
    <location>
        <begin position="493"/>
        <end position="558"/>
    </location>
</feature>
<evidence type="ECO:0000313" key="2">
    <source>
        <dbReference type="Proteomes" id="UP000887540"/>
    </source>
</evidence>
<accession>A0A914EP40</accession>
<evidence type="ECO:0000256" key="1">
    <source>
        <dbReference type="SAM" id="MobiDB-lite"/>
    </source>
</evidence>
<keyword evidence="2" id="KW-1185">Reference proteome</keyword>
<feature type="compositionally biased region" description="Polar residues" evidence="1">
    <location>
        <begin position="280"/>
        <end position="296"/>
    </location>
</feature>